<keyword evidence="9" id="KW-0378">Hydrolase</keyword>
<feature type="domain" description="Peptidase M1 membrane alanine aminopeptidase" evidence="22">
    <location>
        <begin position="2177"/>
        <end position="2399"/>
    </location>
</feature>
<proteinExistence type="inferred from homology"/>
<dbReference type="GO" id="GO:0005886">
    <property type="term" value="C:plasma membrane"/>
    <property type="evidence" value="ECO:0007669"/>
    <property type="project" value="UniProtKB-SubCell"/>
</dbReference>
<dbReference type="Gene3D" id="2.60.40.1730">
    <property type="entry name" value="tricorn interacting facor f3 domain"/>
    <property type="match status" value="4"/>
</dbReference>
<dbReference type="FunFam" id="1.10.390.10:FF:000016">
    <property type="entry name" value="Glutamyl aminopeptidase"/>
    <property type="match status" value="2"/>
</dbReference>
<feature type="domain" description="Peptidase M1 membrane alanine aminopeptidase" evidence="22">
    <location>
        <begin position="3077"/>
        <end position="3299"/>
    </location>
</feature>
<name>A0A1S3JDN6_LINAN</name>
<dbReference type="OrthoDB" id="510539at2759"/>
<dbReference type="FunFam" id="1.25.50.20:FF:000001">
    <property type="entry name" value="Aminopeptidase"/>
    <property type="match status" value="4"/>
</dbReference>
<feature type="domain" description="ERAP1-like C-terminal" evidence="23">
    <location>
        <begin position="2487"/>
        <end position="2811"/>
    </location>
</feature>
<feature type="domain" description="ERAP1-like C-terminal" evidence="23">
    <location>
        <begin position="1588"/>
        <end position="1911"/>
    </location>
</feature>
<evidence type="ECO:0000259" key="24">
    <source>
        <dbReference type="Pfam" id="PF17900"/>
    </source>
</evidence>
<dbReference type="SUPFAM" id="SSF55486">
    <property type="entry name" value="Metalloproteases ('zincins'), catalytic domain"/>
    <property type="match status" value="4"/>
</dbReference>
<feature type="active site" description="Proton acceptor" evidence="17">
    <location>
        <position position="2250"/>
    </location>
</feature>
<evidence type="ECO:0000256" key="13">
    <source>
        <dbReference type="ARBA" id="ARBA00023049"/>
    </source>
</evidence>
<evidence type="ECO:0000256" key="12">
    <source>
        <dbReference type="ARBA" id="ARBA00022989"/>
    </source>
</evidence>
<evidence type="ECO:0000256" key="7">
    <source>
        <dbReference type="ARBA" id="ARBA00022692"/>
    </source>
</evidence>
<comment type="cofactor">
    <cofactor evidence="18">
        <name>Zn(2+)</name>
        <dbReference type="ChEBI" id="CHEBI:29105"/>
    </cofactor>
    <text evidence="18">Binds 1 zinc ion per subunit.</text>
</comment>
<evidence type="ECO:0000256" key="10">
    <source>
        <dbReference type="ARBA" id="ARBA00022833"/>
    </source>
</evidence>
<evidence type="ECO:0000256" key="20">
    <source>
        <dbReference type="SAM" id="MobiDB-lite"/>
    </source>
</evidence>
<dbReference type="GO" id="GO:0005615">
    <property type="term" value="C:extracellular space"/>
    <property type="evidence" value="ECO:0007669"/>
    <property type="project" value="TreeGrafter"/>
</dbReference>
<keyword evidence="4" id="KW-0031">Aminopeptidase</keyword>
<dbReference type="CDD" id="cd09601">
    <property type="entry name" value="M1_APN-Q_like"/>
    <property type="match status" value="4"/>
</dbReference>
<evidence type="ECO:0000256" key="1">
    <source>
        <dbReference type="ARBA" id="ARBA00004236"/>
    </source>
</evidence>
<evidence type="ECO:0000256" key="16">
    <source>
        <dbReference type="ARBA" id="ARBA00023180"/>
    </source>
</evidence>
<keyword evidence="5" id="KW-1003">Cell membrane</keyword>
<evidence type="ECO:0000256" key="18">
    <source>
        <dbReference type="PIRSR" id="PIRSR634016-3"/>
    </source>
</evidence>
<evidence type="ECO:0000256" key="3">
    <source>
        <dbReference type="ARBA" id="ARBA00010136"/>
    </source>
</evidence>
<feature type="compositionally biased region" description="Polar residues" evidence="20">
    <location>
        <begin position="83"/>
        <end position="97"/>
    </location>
</feature>
<sequence>MARDKFEFHDPGTIGSSESFLFNGSRKSKGCHVSVVSGIILVFLAIAITVGVGLIVHFAGDRVVCNCGTGTDGNGGDNDRQIGVTSKTSPPPITETTLDPDTKQCIANCEAGIFPTCSPGTTMANPGATTPKTPEKVTDVRLPTGLIPVHYKLKLQPDMYGDNPENFLFSGAVEIFIHCQVSTNNITLHINKLTIKNSSLALVEQNGNRVVDYSHYKVDEARQFFILHLRSSLSAGMNYTLNMEFEGPLKPDLKGLYLSQYKRGNNSVYIATTQMQATDARKAFPCFDEPAFKAVFEVTLVRKGHMKSLSNMPQTKTELNADGWYEDHYEPTVKMSTYLLAFVVCDFVSVEKNTTKGTVVKVWSRPEAINQTQYALEAGVAILEYFEAYYDVPYPLPKQDMIAIPDFAAGAMENWGLITYRETALLYDPAVSSLGNKQSVAIIVSHELAHQWFGNLVSPLWWDDLWLNEGFASYVEYLGVDNFAKEFKLGLRFPSIDIQGVFRPDGLASSHPIYVPVGHPDEIIEIFDSISYNKGASIIRMMSYFLTEDTFRKGLTSYLRKHAYDVATHDDLWTSLSQEATGIDVKQVMDTWTLQMGYPVVKIDLDNTTPTGAVRVTQKHFLIDPSVEPSPKYPSPYNYKWEIPLTLTTSKQPRWEGNRIKWMSQTDITLDKSTDLDNIGNSDWVVANIQQYGYYRVNYNKKNWENIIRQLSTDHNMIHVINRAQLIDDAFNIARSGSDPDVDVILAMRTTKHLDKDFEYMPWRAALNNIGYIHTMLSRTSHFGNFKAYMLGLILPLYNRHGWATIDDPVESFSRTSAIGHACAYGHQHCLDEATKLFRQWMNTPNPDANNPIKVDLKSLVYCYAIKNGGQAEWDWAYERYKKANVAAEKSKLIVALTCSNEPWILNRYLEYSMDRKEVRQQDAVSVMANIAGNSIGKSMAWNFFRANWDKIFAEYGSGPFDFSTLISSVTSWFNTEFELEQLQALMSSKGNLGSGQRAFEQAVEKTWANIKWMQANEQKLGDWLKSGGITPDPGTSNDVRLPSTLHPVYYKLDLKPDIYGNDPEHFNFSGSVEITIFCNESTLQIKLHSNKLTIPENDVKLMDENGVRLDISNTEMDTENQFFILNLPHVLEKGKNYTLKMKFEGPLKDDLTGLYRSQYFSTAKNKTVHIATTQMQPTDARKAFPCFDEPAFRAVFEVTLWRKDPMKSLSNMPIRNTTTQSGGWIADHYLPTLKMSTYLLAFIICDFDYVENTTSRNTIVRVWARPEAKDQAYYALDAGVRILEYFEGYYNITFPLPKQDMIAIPDFAAGAMENWGLITYRETAVLYDPKVSSAGNKQWVAVVVSHELAHQWFGNLVTPLWWDDLWLNEGFASYVEYLGVDFIEPTFKMMEQFLTEALHDVFGYDGLANSHPIYVPVGHPDEINEIFDTISYSKGASIIRMMSHFLTEDLFRRGLTHYLNRHAYDVATHDDLWNALTEQTQKEGELMDVKTIMDTWTLQMGYPVVKINRDYSGHSATVTQSHFLIDPTVEPNPKYPSPFNYKWEVPLTFTTSVNPQWGGTDIRWMHKNDANFMLNTTDLNNVGDDGWVIGNLQQYGYYRVNYDRKNWDNILSQLQDDHTKINVKNRAQIIDDVFNIGSSGMDSDVDIVLAMETTKYLVKEVDYIPWETALISMGQTDRMLSKTGLYGNYQKYMLGQILPLYNKVGWEDTGDHIEQYNRINALSKACDYGHQPCRDKASEMFTAWMRSANPDMNNPIAPNLKSLVYCNAIKNGGSAEWNFAYERYKKANVASEQSKLLYGLSCSTETWILSRYLDYALTPTEVRKQDATSVIRYVARNPIGRCLAWDFIREKWTYIIGDYGSGWSFSGLIDSITGSFNTQFELDQLNAFISSHDNLGSGQRAFEQAVEKTQANIKWMQANEKKLGEWLAANVDPTDTITKPSDVRLPTTMLPNYYKLWLRPDIYGSDPETFTFDGVVEITMLCNETTKVIKLHTNKLTINSVELMETANNASVGGITRSEDKSRQFLVINAPENFVVGKNYTLKINFTGPLKDDLAGLYRSQYFSSTRNETIHIATTQMQPTDARKAFPCFDEPAFKAVFEVTLWRKEPMISLSNMPIRSTTTQDDWKLDHYFPTVKMPTYLLAFIICDFVYVERNTTRNTAVRVWARPEAKDQTTYALDAGVEILEYFEEYYNINFPLPKQDMIAIPDFAAGAMENWGLITYRETALLYDPKVSSASNKQRVAVVVSHELAHQWFGNLVSPLWWDDLWLNEGFASYVEYLGVDFFELTWKMMEQFLVEDLEDVFKLDGLANSHPIYVPVGHPDEINEIFDRISYAKGASIIRMMNNFLTEEVFKKGLTRYLNRHAYDVATHDDLWAALSEQTREDGHSVDVKTIMDTWTLQMGYPVVKINRTYSEQPSTVSQSHFLIDPTVEPNPKYPSPFNYKWEIPLTLTTSNSPMWNGTIRWMNKNDISLNTTDLNNVGDDGWVIGNLQQYGYYRVNYDRKNWENILNQLNTNHRMIHVKNRAQIIDDAFNIANSGIDPAVDIDLAMQTTKYLSKETEYIPWEAALLNVGYLDIMMSKTQHYGNYQKYMLRQILPLYNRVGWEDTEGHLEQYNKINALGRACAYGYQPCLDKATEMFNSWMNSANPDEDNPIPPNLKSLVYCNAIKKGTSQLWDWTYERYKKANVASEQVKLLYGLSCSSQTWILSRYLEYAITSSEIRKQDGTSVIVYVARNHIGRGLAWDFIRSKWNFLMNDYGGGSFSFSSIIRGVTTHFNTQFELEKLNEFISSRDNLGSGQRAFEQAVEKTQANIKWMEANEQKLGDWLAANVDSTDLVTKPTDVRLPADLMPSYYKLELRPDIYQDDPKGFNFSGKVDITMHCNNATNVIKLHIKSLTIDGVELVDMNGLPVPYTNTEEDKSREFFIVNLPQMLVQGMNYTLTLNFSGPLRDDLVGLYWSQYFSSMKNKTVHIATSQLAPTDARKVFPCFDEPAIKAEFEVILLRKSHMKSLSNMPQRFNQSRGDDWYADHYAPTVKMSTYLLAFVVCDFDYVENTTANGTKVRVWARPEAMNQTLYALQAGVRILGYFERYYAIDYPLPKQDMIAIPDFAAGAMENWGLITYRETALLYDPKVSSASNKQRVAVVVSHELAHQWFGNLVTPLWWDDIWLNEGFASYVEYLGVDYIEPTWKMMEQFLVEDLEYVFKLDGLASSHPIYVPVGHPDEINEIFDRISYSKGASIIRMMSSFLTEDTFKKGLTLYLNKHAYDVATHDDLWNALSTQTASEGRAIDVKSIMDTWTLQMGYPVVKVDVQTRNVTQMHFLQDPSATPDPKYDSSFNYKWYVPLTLTSSQHVDWNSQNIIWMNLTDVTLTSADMGSPDPTNGDWVIANLQQFGYYRVNYDLQNWQNILTQLSVNHAVINVKNRAQLIDDAFSVAGSGIDPDIDVKFAMKTTLYLVNETEYLPWNSAITNLDRVDLLLSSTGYYGFYQKYMLKQILPLYEMVGWEDNGDQLMQYNRINALNKACSYGHQPCLDNATTLFNTWKLEVNPDEINPITPNLKSTVYCNAIENGGQEEWDWMYERYKKANVATERSKLLVGLSCSREPFILSRYLSYSLNSAEIRRQDGPSVIGYIARNPIGRLMAWDFMQSQWDKIMEIYGKSTFSFPRIIKGVTSTLTTPIELQQVEAFVKRQSNLGTGERAFQQGIEEIKANVAWIEKNAENVGNWLKENTST</sequence>
<keyword evidence="15" id="KW-1015">Disulfide bond</keyword>
<evidence type="ECO:0000256" key="19">
    <source>
        <dbReference type="PIRSR" id="PIRSR634016-4"/>
    </source>
</evidence>
<evidence type="ECO:0000259" key="22">
    <source>
        <dbReference type="Pfam" id="PF01433"/>
    </source>
</evidence>
<feature type="site" description="Transition state stabilizer" evidence="19">
    <location>
        <position position="2335"/>
    </location>
</feature>
<keyword evidence="6" id="KW-0645">Protease</keyword>
<evidence type="ECO:0000256" key="14">
    <source>
        <dbReference type="ARBA" id="ARBA00023136"/>
    </source>
</evidence>
<evidence type="ECO:0000256" key="15">
    <source>
        <dbReference type="ARBA" id="ARBA00023157"/>
    </source>
</evidence>
<evidence type="ECO:0000313" key="26">
    <source>
        <dbReference type="RefSeq" id="XP_013408525.1"/>
    </source>
</evidence>
<feature type="domain" description="Aminopeptidase N-like N-terminal" evidence="24">
    <location>
        <begin position="148"/>
        <end position="339"/>
    </location>
</feature>
<dbReference type="PANTHER" id="PTHR11533">
    <property type="entry name" value="PROTEASE M1 ZINC METALLOPROTEASE"/>
    <property type="match status" value="1"/>
</dbReference>
<dbReference type="InterPro" id="IPR034016">
    <property type="entry name" value="M1_APN-typ"/>
</dbReference>
<feature type="domain" description="Aminopeptidase N-like N-terminal" evidence="24">
    <location>
        <begin position="1952"/>
        <end position="2142"/>
    </location>
</feature>
<dbReference type="GO" id="GO:0042277">
    <property type="term" value="F:peptide binding"/>
    <property type="evidence" value="ECO:0007669"/>
    <property type="project" value="TreeGrafter"/>
</dbReference>
<dbReference type="GO" id="GO:0043171">
    <property type="term" value="P:peptide catabolic process"/>
    <property type="evidence" value="ECO:0007669"/>
    <property type="project" value="TreeGrafter"/>
</dbReference>
<keyword evidence="16" id="KW-0325">Glycoprotein</keyword>
<keyword evidence="7 21" id="KW-0812">Transmembrane</keyword>
<dbReference type="SUPFAM" id="SSF63737">
    <property type="entry name" value="Leukotriene A4 hydrolase N-terminal domain"/>
    <property type="match status" value="4"/>
</dbReference>
<protein>
    <submittedName>
        <fullName evidence="26">Uncharacterized protein LOC106172388 isoform X1</fullName>
    </submittedName>
</protein>
<evidence type="ECO:0000256" key="6">
    <source>
        <dbReference type="ARBA" id="ARBA00022670"/>
    </source>
</evidence>
<feature type="domain" description="Peptidase M1 membrane alanine aminopeptidase" evidence="22">
    <location>
        <begin position="374"/>
        <end position="592"/>
    </location>
</feature>
<dbReference type="Proteomes" id="UP000085678">
    <property type="component" value="Unplaced"/>
</dbReference>
<dbReference type="Gene3D" id="1.25.50.20">
    <property type="match status" value="4"/>
</dbReference>
<dbReference type="Pfam" id="PF01433">
    <property type="entry name" value="Peptidase_M1"/>
    <property type="match status" value="4"/>
</dbReference>
<keyword evidence="10 18" id="KW-0862">Zinc</keyword>
<feature type="transmembrane region" description="Helical" evidence="21">
    <location>
        <begin position="35"/>
        <end position="59"/>
    </location>
</feature>
<feature type="domain" description="ERAP1-like C-terminal" evidence="23">
    <location>
        <begin position="3386"/>
        <end position="3711"/>
    </location>
</feature>
<keyword evidence="8 18" id="KW-0479">Metal-binding</keyword>
<comment type="similarity">
    <text evidence="3">Belongs to the peptidase M1 family.</text>
</comment>
<feature type="domain" description="ERAP1-like C-terminal" evidence="23">
    <location>
        <begin position="684"/>
        <end position="1006"/>
    </location>
</feature>
<keyword evidence="12 21" id="KW-1133">Transmembrane helix</keyword>
<evidence type="ECO:0000256" key="21">
    <source>
        <dbReference type="SAM" id="Phobius"/>
    </source>
</evidence>
<dbReference type="GeneID" id="106172388"/>
<feature type="region of interest" description="Disordered" evidence="20">
    <location>
        <begin position="75"/>
        <end position="97"/>
    </location>
</feature>
<dbReference type="FunFam" id="2.60.40.1910:FF:000006">
    <property type="entry name" value="Aminopeptidase"/>
    <property type="match status" value="4"/>
</dbReference>
<dbReference type="InterPro" id="IPR050344">
    <property type="entry name" value="Peptidase_M1_aminopeptidases"/>
</dbReference>
<evidence type="ECO:0000256" key="2">
    <source>
        <dbReference type="ARBA" id="ARBA00004606"/>
    </source>
</evidence>
<organism evidence="25 26">
    <name type="scientific">Lingula anatina</name>
    <name type="common">Brachiopod</name>
    <name type="synonym">Lingula unguis</name>
    <dbReference type="NCBI Taxonomy" id="7574"/>
    <lineage>
        <taxon>Eukaryota</taxon>
        <taxon>Metazoa</taxon>
        <taxon>Spiralia</taxon>
        <taxon>Lophotrochozoa</taxon>
        <taxon>Brachiopoda</taxon>
        <taxon>Linguliformea</taxon>
        <taxon>Lingulata</taxon>
        <taxon>Lingulida</taxon>
        <taxon>Linguloidea</taxon>
        <taxon>Lingulidae</taxon>
        <taxon>Lingula</taxon>
    </lineage>
</organism>
<feature type="binding site" evidence="18">
    <location>
        <position position="2272"/>
    </location>
    <ligand>
        <name>Zn(2+)</name>
        <dbReference type="ChEBI" id="CHEBI:29105"/>
        <note>catalytic</note>
    </ligand>
</feature>
<keyword evidence="11" id="KW-0735">Signal-anchor</keyword>
<reference evidence="26" key="1">
    <citation type="submission" date="2025-08" db="UniProtKB">
        <authorList>
            <consortium name="RefSeq"/>
        </authorList>
    </citation>
    <scope>IDENTIFICATION</scope>
    <source>
        <tissue evidence="26">Gonads</tissue>
    </source>
</reference>
<dbReference type="GO" id="GO:0005737">
    <property type="term" value="C:cytoplasm"/>
    <property type="evidence" value="ECO:0007669"/>
    <property type="project" value="TreeGrafter"/>
</dbReference>
<feature type="domain" description="Peptidase M1 membrane alanine aminopeptidase" evidence="22">
    <location>
        <begin position="1275"/>
        <end position="1497"/>
    </location>
</feature>
<dbReference type="Pfam" id="PF11838">
    <property type="entry name" value="ERAP1_C"/>
    <property type="match status" value="4"/>
</dbReference>
<feature type="binding site" evidence="18">
    <location>
        <position position="2253"/>
    </location>
    <ligand>
        <name>Zn(2+)</name>
        <dbReference type="ChEBI" id="CHEBI:29105"/>
        <note>catalytic</note>
    </ligand>
</feature>
<keyword evidence="14 21" id="KW-0472">Membrane</keyword>
<feature type="domain" description="Aminopeptidase N-like N-terminal" evidence="24">
    <location>
        <begin position="1048"/>
        <end position="1240"/>
    </location>
</feature>
<dbReference type="Gene3D" id="2.60.40.1910">
    <property type="match status" value="4"/>
</dbReference>
<dbReference type="KEGG" id="lak:106172388"/>
<dbReference type="RefSeq" id="XP_013408525.1">
    <property type="nucleotide sequence ID" value="XM_013553071.1"/>
</dbReference>
<dbReference type="InterPro" id="IPR014782">
    <property type="entry name" value="Peptidase_M1_dom"/>
</dbReference>
<gene>
    <name evidence="26" type="primary">LOC106172388</name>
</gene>
<evidence type="ECO:0000256" key="4">
    <source>
        <dbReference type="ARBA" id="ARBA00022438"/>
    </source>
</evidence>
<dbReference type="InParanoid" id="A0A1S3JDN6"/>
<evidence type="ECO:0000313" key="25">
    <source>
        <dbReference type="Proteomes" id="UP000085678"/>
    </source>
</evidence>
<feature type="binding site" evidence="18">
    <location>
        <position position="2249"/>
    </location>
    <ligand>
        <name>Zn(2+)</name>
        <dbReference type="ChEBI" id="CHEBI:29105"/>
        <note>catalytic</note>
    </ligand>
</feature>
<dbReference type="FunFam" id="2.60.40.1730:FF:000012">
    <property type="entry name" value="Aminopeptidase N"/>
    <property type="match status" value="4"/>
</dbReference>
<dbReference type="InterPro" id="IPR045357">
    <property type="entry name" value="Aminopeptidase_N-like_N"/>
</dbReference>
<evidence type="ECO:0000256" key="11">
    <source>
        <dbReference type="ARBA" id="ARBA00022968"/>
    </source>
</evidence>
<dbReference type="GO" id="GO:0006508">
    <property type="term" value="P:proteolysis"/>
    <property type="evidence" value="ECO:0007669"/>
    <property type="project" value="UniProtKB-KW"/>
</dbReference>
<dbReference type="PRINTS" id="PR00756">
    <property type="entry name" value="ALADIPTASE"/>
</dbReference>
<dbReference type="InterPro" id="IPR001930">
    <property type="entry name" value="Peptidase_M1"/>
</dbReference>
<dbReference type="InterPro" id="IPR042097">
    <property type="entry name" value="Aminopeptidase_N-like_N_sf"/>
</dbReference>
<keyword evidence="25" id="KW-1185">Reference proteome</keyword>
<evidence type="ECO:0000256" key="17">
    <source>
        <dbReference type="PIRSR" id="PIRSR634016-1"/>
    </source>
</evidence>
<evidence type="ECO:0000259" key="23">
    <source>
        <dbReference type="Pfam" id="PF11838"/>
    </source>
</evidence>
<dbReference type="GO" id="GO:0008270">
    <property type="term" value="F:zinc ion binding"/>
    <property type="evidence" value="ECO:0007669"/>
    <property type="project" value="InterPro"/>
</dbReference>
<dbReference type="STRING" id="7574.A0A1S3JDN6"/>
<dbReference type="InterPro" id="IPR024571">
    <property type="entry name" value="ERAP1-like_C_dom"/>
</dbReference>
<dbReference type="GO" id="GO:0070006">
    <property type="term" value="F:metalloaminopeptidase activity"/>
    <property type="evidence" value="ECO:0007669"/>
    <property type="project" value="TreeGrafter"/>
</dbReference>
<dbReference type="Pfam" id="PF17900">
    <property type="entry name" value="Peptidase_M1_N"/>
    <property type="match status" value="4"/>
</dbReference>
<feature type="domain" description="Aminopeptidase N-like N-terminal" evidence="24">
    <location>
        <begin position="2852"/>
        <end position="3042"/>
    </location>
</feature>
<comment type="subcellular location">
    <subcellularLocation>
        <location evidence="1">Cell membrane</location>
    </subcellularLocation>
    <subcellularLocation>
        <location evidence="2">Membrane</location>
        <topology evidence="2">Single-pass type II membrane protein</topology>
    </subcellularLocation>
</comment>
<evidence type="ECO:0000256" key="5">
    <source>
        <dbReference type="ARBA" id="ARBA00022475"/>
    </source>
</evidence>
<evidence type="ECO:0000256" key="8">
    <source>
        <dbReference type="ARBA" id="ARBA00022723"/>
    </source>
</evidence>
<dbReference type="InterPro" id="IPR027268">
    <property type="entry name" value="Peptidase_M4/M1_CTD_sf"/>
</dbReference>
<evidence type="ECO:0000256" key="9">
    <source>
        <dbReference type="ARBA" id="ARBA00022801"/>
    </source>
</evidence>
<dbReference type="FunFam" id="1.10.390.10:FF:000001">
    <property type="entry name" value="Aminopeptidase"/>
    <property type="match status" value="2"/>
</dbReference>
<keyword evidence="13" id="KW-0482">Metalloprotease</keyword>
<dbReference type="Gene3D" id="1.10.390.10">
    <property type="entry name" value="Neutral Protease Domain 2"/>
    <property type="match status" value="4"/>
</dbReference>
<accession>A0A1S3JDN6</accession>
<dbReference type="PANTHER" id="PTHR11533:SF301">
    <property type="entry name" value="AMINOPEPTIDASE"/>
    <property type="match status" value="1"/>
</dbReference>